<dbReference type="InterPro" id="IPR047976">
    <property type="entry name" value="Anti_VapB2-like"/>
</dbReference>
<gene>
    <name evidence="1" type="ORF">CFBP5473_09860</name>
    <name evidence="2" type="ORF">J5285_09850</name>
</gene>
<protein>
    <submittedName>
        <fullName evidence="1">AbrB/MazE/SpoVT family DNA-binding domain-containing protein</fullName>
    </submittedName>
</protein>
<dbReference type="KEGG" id="alf:CFBP5473_09860"/>
<reference evidence="1 3" key="1">
    <citation type="submission" date="2019-04" db="EMBL/GenBank/DDBJ databases">
        <title>Complete genome sequence of Agrobacterium larrymoorei CFBP5473.</title>
        <authorList>
            <person name="Haryono M."/>
            <person name="Chou L."/>
            <person name="Lin Y.-C."/>
            <person name="Lai E.-M."/>
            <person name="Kuo C.-H."/>
        </authorList>
    </citation>
    <scope>NUCLEOTIDE SEQUENCE [LARGE SCALE GENOMIC DNA]</scope>
    <source>
        <strain evidence="1 3">CFBP5473</strain>
    </source>
</reference>
<proteinExistence type="predicted"/>
<dbReference type="NCBIfam" id="NF040493">
    <property type="entry name" value="TA_anti_VapB"/>
    <property type="match status" value="1"/>
</dbReference>
<dbReference type="RefSeq" id="WP_027675860.1">
    <property type="nucleotide sequence ID" value="NZ_CP039691.1"/>
</dbReference>
<dbReference type="InterPro" id="IPR051734">
    <property type="entry name" value="VapB_TA_antitoxins"/>
</dbReference>
<dbReference type="STRING" id="1367849.GCA_000518585_03143"/>
<dbReference type="Proteomes" id="UP000826513">
    <property type="component" value="Chromosome 1"/>
</dbReference>
<dbReference type="AlphaFoldDB" id="A0A4D7DRW1"/>
<organism evidence="1 3">
    <name type="scientific">Agrobacterium larrymoorei</name>
    <dbReference type="NCBI Taxonomy" id="160699"/>
    <lineage>
        <taxon>Bacteria</taxon>
        <taxon>Pseudomonadati</taxon>
        <taxon>Pseudomonadota</taxon>
        <taxon>Alphaproteobacteria</taxon>
        <taxon>Hyphomicrobiales</taxon>
        <taxon>Rhizobiaceae</taxon>
        <taxon>Rhizobium/Agrobacterium group</taxon>
        <taxon>Agrobacterium</taxon>
    </lineage>
</organism>
<name>A0A4D7DRW1_9HYPH</name>
<dbReference type="EMBL" id="CP039691">
    <property type="protein sequence ID" value="QCI98184.1"/>
    <property type="molecule type" value="Genomic_DNA"/>
</dbReference>
<reference evidence="2 4" key="2">
    <citation type="submission" date="2021-03" db="EMBL/GenBank/DDBJ databases">
        <title>Rapid diversification of plasmids in a genus of pathogenic and nitrogen fixing bacteria.</title>
        <authorList>
            <person name="Weisberg A.J."/>
            <person name="Miller M."/>
            <person name="Ream W."/>
            <person name="Grunwald N.J."/>
            <person name="Chang J.H."/>
        </authorList>
    </citation>
    <scope>NUCLEOTIDE SEQUENCE [LARGE SCALE GENOMIC DNA]</scope>
    <source>
        <strain evidence="2 4">AF3.44</strain>
    </source>
</reference>
<dbReference type="GO" id="GO:0003677">
    <property type="term" value="F:DNA binding"/>
    <property type="evidence" value="ECO:0007669"/>
    <property type="project" value="UniProtKB-KW"/>
</dbReference>
<dbReference type="PANTHER" id="PTHR37550:SF3">
    <property type="entry name" value="ANTITOXIN VAPB1"/>
    <property type="match status" value="1"/>
</dbReference>
<evidence type="ECO:0000313" key="2">
    <source>
        <dbReference type="EMBL" id="QYA06362.1"/>
    </source>
</evidence>
<evidence type="ECO:0000313" key="3">
    <source>
        <dbReference type="Proteomes" id="UP000298545"/>
    </source>
</evidence>
<dbReference type="Proteomes" id="UP000298545">
    <property type="component" value="Chromosome circular"/>
</dbReference>
<evidence type="ECO:0000313" key="4">
    <source>
        <dbReference type="Proteomes" id="UP000826513"/>
    </source>
</evidence>
<sequence>MATSTVFISNRSQAVRLPKAVAFPEDVHKVDVLKVGLTRIIVPQGSRWDDLFLSGPKATQDFLERREEPALDERESF</sequence>
<dbReference type="OrthoDB" id="7173678at2"/>
<keyword evidence="1" id="KW-0238">DNA-binding</keyword>
<dbReference type="PANTHER" id="PTHR37550">
    <property type="entry name" value="ANTITOXIN VAPB1"/>
    <property type="match status" value="1"/>
</dbReference>
<accession>A0A4D7DRW1</accession>
<dbReference type="Gene3D" id="2.10.260.10">
    <property type="match status" value="1"/>
</dbReference>
<keyword evidence="4" id="KW-1185">Reference proteome</keyword>
<evidence type="ECO:0000313" key="1">
    <source>
        <dbReference type="EMBL" id="QCI98184.1"/>
    </source>
</evidence>
<dbReference type="EMBL" id="CP072167">
    <property type="protein sequence ID" value="QYA06362.1"/>
    <property type="molecule type" value="Genomic_DNA"/>
</dbReference>